<dbReference type="Proteomes" id="UP001605036">
    <property type="component" value="Unassembled WGS sequence"/>
</dbReference>
<reference evidence="1 2" key="1">
    <citation type="submission" date="2024-09" db="EMBL/GenBank/DDBJ databases">
        <title>Chromosome-scale assembly of Riccia fluitans.</title>
        <authorList>
            <person name="Paukszto L."/>
            <person name="Sawicki J."/>
            <person name="Karawczyk K."/>
            <person name="Piernik-Szablinska J."/>
            <person name="Szczecinska M."/>
            <person name="Mazdziarz M."/>
        </authorList>
    </citation>
    <scope>NUCLEOTIDE SEQUENCE [LARGE SCALE GENOMIC DNA]</scope>
    <source>
        <strain evidence="1">Rf_01</strain>
        <tissue evidence="1">Aerial parts of the thallus</tissue>
    </source>
</reference>
<accession>A0ABD1ZJN0</accession>
<dbReference type="EMBL" id="JBHFFA010000001">
    <property type="protein sequence ID" value="KAL2651535.1"/>
    <property type="molecule type" value="Genomic_DNA"/>
</dbReference>
<protein>
    <submittedName>
        <fullName evidence="1">Uncharacterized protein</fullName>
    </submittedName>
</protein>
<comment type="caution">
    <text evidence="1">The sequence shown here is derived from an EMBL/GenBank/DDBJ whole genome shotgun (WGS) entry which is preliminary data.</text>
</comment>
<organism evidence="1 2">
    <name type="scientific">Riccia fluitans</name>
    <dbReference type="NCBI Taxonomy" id="41844"/>
    <lineage>
        <taxon>Eukaryota</taxon>
        <taxon>Viridiplantae</taxon>
        <taxon>Streptophyta</taxon>
        <taxon>Embryophyta</taxon>
        <taxon>Marchantiophyta</taxon>
        <taxon>Marchantiopsida</taxon>
        <taxon>Marchantiidae</taxon>
        <taxon>Marchantiales</taxon>
        <taxon>Ricciaceae</taxon>
        <taxon>Riccia</taxon>
    </lineage>
</organism>
<evidence type="ECO:0000313" key="1">
    <source>
        <dbReference type="EMBL" id="KAL2651535.1"/>
    </source>
</evidence>
<dbReference type="AlphaFoldDB" id="A0ABD1ZJN0"/>
<name>A0ABD1ZJN0_9MARC</name>
<proteinExistence type="predicted"/>
<sequence>MATCSRKDLKVKAKEVKIPHLMNKNKEKLEKWGLGGLFAAEWSQAQEDLVKKLSGHSDQKISFPKYEYHGKLEAWTSEVWREVYNLPRRTREAML</sequence>
<evidence type="ECO:0000313" key="2">
    <source>
        <dbReference type="Proteomes" id="UP001605036"/>
    </source>
</evidence>
<gene>
    <name evidence="1" type="ORF">R1flu_019663</name>
</gene>
<keyword evidence="2" id="KW-1185">Reference proteome</keyword>